<dbReference type="Gene3D" id="3.30.450.20">
    <property type="entry name" value="PAS domain"/>
    <property type="match status" value="1"/>
</dbReference>
<dbReference type="RefSeq" id="WP_180281480.1">
    <property type="nucleotide sequence ID" value="NZ_JABFDB010000004.1"/>
</dbReference>
<dbReference type="InterPro" id="IPR000700">
    <property type="entry name" value="PAS-assoc_C"/>
</dbReference>
<keyword evidence="1" id="KW-1133">Transmembrane helix</keyword>
<dbReference type="InterPro" id="IPR043128">
    <property type="entry name" value="Rev_trsase/Diguanyl_cyclase"/>
</dbReference>
<feature type="domain" description="PAC" evidence="2">
    <location>
        <begin position="363"/>
        <end position="415"/>
    </location>
</feature>
<dbReference type="Gene3D" id="3.30.70.270">
    <property type="match status" value="1"/>
</dbReference>
<organism evidence="5 6">
    <name type="scientific">Azospirillum oleiclasticum</name>
    <dbReference type="NCBI Taxonomy" id="2735135"/>
    <lineage>
        <taxon>Bacteria</taxon>
        <taxon>Pseudomonadati</taxon>
        <taxon>Pseudomonadota</taxon>
        <taxon>Alphaproteobacteria</taxon>
        <taxon>Rhodospirillales</taxon>
        <taxon>Azospirillaceae</taxon>
        <taxon>Azospirillum</taxon>
    </lineage>
</organism>
<dbReference type="InterPro" id="IPR000014">
    <property type="entry name" value="PAS"/>
</dbReference>
<accession>A0ABX2T5W0</accession>
<feature type="transmembrane region" description="Helical" evidence="1">
    <location>
        <begin position="12"/>
        <end position="33"/>
    </location>
</feature>
<dbReference type="PANTHER" id="PTHR44757:SF2">
    <property type="entry name" value="BIOFILM ARCHITECTURE MAINTENANCE PROTEIN MBAA"/>
    <property type="match status" value="1"/>
</dbReference>
<dbReference type="InterPro" id="IPR052155">
    <property type="entry name" value="Biofilm_reg_signaling"/>
</dbReference>
<dbReference type="InterPro" id="IPR001633">
    <property type="entry name" value="EAL_dom"/>
</dbReference>
<dbReference type="InterPro" id="IPR029787">
    <property type="entry name" value="Nucleotide_cyclase"/>
</dbReference>
<dbReference type="PANTHER" id="PTHR44757">
    <property type="entry name" value="DIGUANYLATE CYCLASE DGCP"/>
    <property type="match status" value="1"/>
</dbReference>
<dbReference type="InterPro" id="IPR035965">
    <property type="entry name" value="PAS-like_dom_sf"/>
</dbReference>
<name>A0ABX2T5W0_9PROT</name>
<dbReference type="PROSITE" id="PS50883">
    <property type="entry name" value="EAL"/>
    <property type="match status" value="1"/>
</dbReference>
<dbReference type="Pfam" id="PF05228">
    <property type="entry name" value="CHASE4"/>
    <property type="match status" value="1"/>
</dbReference>
<dbReference type="EMBL" id="JABFDB010000004">
    <property type="protein sequence ID" value="NYZ19709.1"/>
    <property type="molecule type" value="Genomic_DNA"/>
</dbReference>
<dbReference type="Proteomes" id="UP000584642">
    <property type="component" value="Unassembled WGS sequence"/>
</dbReference>
<dbReference type="NCBIfam" id="TIGR00254">
    <property type="entry name" value="GGDEF"/>
    <property type="match status" value="1"/>
</dbReference>
<dbReference type="CDD" id="cd01949">
    <property type="entry name" value="GGDEF"/>
    <property type="match status" value="1"/>
</dbReference>
<proteinExistence type="predicted"/>
<dbReference type="CDD" id="cd00130">
    <property type="entry name" value="PAS"/>
    <property type="match status" value="1"/>
</dbReference>
<dbReference type="InterPro" id="IPR013656">
    <property type="entry name" value="PAS_4"/>
</dbReference>
<keyword evidence="6" id="KW-1185">Reference proteome</keyword>
<evidence type="ECO:0000256" key="1">
    <source>
        <dbReference type="SAM" id="Phobius"/>
    </source>
</evidence>
<dbReference type="Gene3D" id="3.20.20.450">
    <property type="entry name" value="EAL domain"/>
    <property type="match status" value="1"/>
</dbReference>
<dbReference type="SMART" id="SM00086">
    <property type="entry name" value="PAC"/>
    <property type="match status" value="1"/>
</dbReference>
<feature type="domain" description="EAL" evidence="3">
    <location>
        <begin position="589"/>
        <end position="844"/>
    </location>
</feature>
<evidence type="ECO:0000313" key="6">
    <source>
        <dbReference type="Proteomes" id="UP000584642"/>
    </source>
</evidence>
<dbReference type="SUPFAM" id="SSF55073">
    <property type="entry name" value="Nucleotide cyclase"/>
    <property type="match status" value="1"/>
</dbReference>
<dbReference type="CDD" id="cd01948">
    <property type="entry name" value="EAL"/>
    <property type="match status" value="1"/>
</dbReference>
<dbReference type="Pfam" id="PF00990">
    <property type="entry name" value="GGDEF"/>
    <property type="match status" value="1"/>
</dbReference>
<dbReference type="PROSITE" id="PS50113">
    <property type="entry name" value="PAC"/>
    <property type="match status" value="1"/>
</dbReference>
<dbReference type="InterPro" id="IPR000160">
    <property type="entry name" value="GGDEF_dom"/>
</dbReference>
<dbReference type="PROSITE" id="PS50887">
    <property type="entry name" value="GGDEF"/>
    <property type="match status" value="1"/>
</dbReference>
<evidence type="ECO:0000259" key="3">
    <source>
        <dbReference type="PROSITE" id="PS50883"/>
    </source>
</evidence>
<keyword evidence="1" id="KW-0812">Transmembrane</keyword>
<dbReference type="SUPFAM" id="SSF55785">
    <property type="entry name" value="PYP-like sensor domain (PAS domain)"/>
    <property type="match status" value="1"/>
</dbReference>
<protein>
    <submittedName>
        <fullName evidence="5">EAL domain-containing protein</fullName>
    </submittedName>
</protein>
<dbReference type="SMART" id="SM00267">
    <property type="entry name" value="GGDEF"/>
    <property type="match status" value="1"/>
</dbReference>
<sequence length="852" mass="93433">MIHGNDKGRIDTLAGMLVLFVLGCIAFAFAMTLRASWRVDGIAAEESRTELRKALDDAHTTLGKRAIEYSVWNDAVDHLVLSFDADWATANVGPYAERLWRLDRSVAVDGADRLLYASADGALLATAGAAMEEVAALRPVFEAARGSAGTASGIVAIGQELYLFGASVLDREPGWTGPPLPAPLPVQVFLRSLRHELVRIGEDRNIARLHFDPAAGGPLASETPILHEPLTDISGRPVGSVAWVPERPGSLVIADAAPYGAAFSIALAALLLLFLRALLRLRRQDALHLSEARLVQAQRIARLAHAVHRSDGRLEASALLETMLGGPAGALTRLSDYLGHVPEDRRAELEEAYRAAWERRERFDLEYPLRCADNESLHVRELGEPVTDGSGRVQGIITVIQDITDRRRAEELIRYQARFDPLTNLPNRTMFFERLQQEIRRAQREGVRAALLFIDLDRFKWVNDTLGHGTGDLLLREAAARLQACVRETDTVARLGGDEFTVILSAIRSEAEVDRIVRRILATLEEPFQADGRTLHISASIGITFAPDQGTDPQVLLKNADVAMYQAKQRRAEHWIRYSRDMDADALERLTLEGDLRKALRSGAELELLMQPIVAMDSGRMTGAEALLRWHHPERGTLPPEEFVPMAETSGLIIPLGNWVLASAGRQLAEWRAQGLDDLRLAVNVSAVQIMHPEFERTVRGVIEANGVAPDRLVLELTESVMLDSSGHTLERMRSLHALGVRFALDDFGTGYASLNGLKQLPVSIVKIDRSFVHSMEENAADREVIGAVVRLAAALDIATVAEGVETPEQYSLIRATGCAFAQGFHIDPPMPAARFTRMAAGRDAPAAVVNG</sequence>
<dbReference type="InterPro" id="IPR001610">
    <property type="entry name" value="PAC"/>
</dbReference>
<dbReference type="Pfam" id="PF00563">
    <property type="entry name" value="EAL"/>
    <property type="match status" value="1"/>
</dbReference>
<dbReference type="SUPFAM" id="SSF141868">
    <property type="entry name" value="EAL domain-like"/>
    <property type="match status" value="1"/>
</dbReference>
<evidence type="ECO:0000313" key="5">
    <source>
        <dbReference type="EMBL" id="NYZ19709.1"/>
    </source>
</evidence>
<keyword evidence="1" id="KW-0472">Membrane</keyword>
<dbReference type="InterPro" id="IPR035919">
    <property type="entry name" value="EAL_sf"/>
</dbReference>
<gene>
    <name evidence="5" type="ORF">HND93_08295</name>
</gene>
<evidence type="ECO:0000259" key="2">
    <source>
        <dbReference type="PROSITE" id="PS50113"/>
    </source>
</evidence>
<dbReference type="PROSITE" id="PS51257">
    <property type="entry name" value="PROKAR_LIPOPROTEIN"/>
    <property type="match status" value="1"/>
</dbReference>
<evidence type="ECO:0000259" key="4">
    <source>
        <dbReference type="PROSITE" id="PS50887"/>
    </source>
</evidence>
<dbReference type="SMART" id="SM00052">
    <property type="entry name" value="EAL"/>
    <property type="match status" value="1"/>
</dbReference>
<reference evidence="5 6" key="1">
    <citation type="submission" date="2020-05" db="EMBL/GenBank/DDBJ databases">
        <title>Azospirillum oleiclasticum sp. nov, a nitrogen-fixing and heavy crude oil-emulsifying bacterium isolated from the crude oil of Yumen Oilfield.</title>
        <authorList>
            <person name="Wu D."/>
            <person name="Cai M."/>
            <person name="Zhang X."/>
        </authorList>
    </citation>
    <scope>NUCLEOTIDE SEQUENCE [LARGE SCALE GENOMIC DNA]</scope>
    <source>
        <strain evidence="5 6">ROY-1-1-2</strain>
    </source>
</reference>
<dbReference type="Pfam" id="PF08448">
    <property type="entry name" value="PAS_4"/>
    <property type="match status" value="1"/>
</dbReference>
<feature type="domain" description="GGDEF" evidence="4">
    <location>
        <begin position="447"/>
        <end position="580"/>
    </location>
</feature>
<comment type="caution">
    <text evidence="5">The sequence shown here is derived from an EMBL/GenBank/DDBJ whole genome shotgun (WGS) entry which is preliminary data.</text>
</comment>
<dbReference type="InterPro" id="IPR007892">
    <property type="entry name" value="CHASE4"/>
</dbReference>